<proteinExistence type="predicted"/>
<organism evidence="1 2">
    <name type="scientific">Cichorium intybus</name>
    <name type="common">Chicory</name>
    <dbReference type="NCBI Taxonomy" id="13427"/>
    <lineage>
        <taxon>Eukaryota</taxon>
        <taxon>Viridiplantae</taxon>
        <taxon>Streptophyta</taxon>
        <taxon>Embryophyta</taxon>
        <taxon>Tracheophyta</taxon>
        <taxon>Spermatophyta</taxon>
        <taxon>Magnoliopsida</taxon>
        <taxon>eudicotyledons</taxon>
        <taxon>Gunneridae</taxon>
        <taxon>Pentapetalae</taxon>
        <taxon>asterids</taxon>
        <taxon>campanulids</taxon>
        <taxon>Asterales</taxon>
        <taxon>Asteraceae</taxon>
        <taxon>Cichorioideae</taxon>
        <taxon>Cichorieae</taxon>
        <taxon>Cichoriinae</taxon>
        <taxon>Cichorium</taxon>
    </lineage>
</organism>
<sequence length="109" mass="12175">MLGHRDNGRRRSRAYGNFGNEANIDSHGWGFEWKTVMVAEAVEILCEQRLCSAQFNISVPKSDVVSPESDSVSIDVVSLPDLVIASSYALCQSYLLYFRITFMGKSCMT</sequence>
<accession>A0ACB9FC71</accession>
<protein>
    <submittedName>
        <fullName evidence="1">Uncharacterized protein</fullName>
    </submittedName>
</protein>
<evidence type="ECO:0000313" key="1">
    <source>
        <dbReference type="EMBL" id="KAI3768378.1"/>
    </source>
</evidence>
<keyword evidence="2" id="KW-1185">Reference proteome</keyword>
<reference evidence="2" key="1">
    <citation type="journal article" date="2022" name="Mol. Ecol. Resour.">
        <title>The genomes of chicory, endive, great burdock and yacon provide insights into Asteraceae palaeo-polyploidization history and plant inulin production.</title>
        <authorList>
            <person name="Fan W."/>
            <person name="Wang S."/>
            <person name="Wang H."/>
            <person name="Wang A."/>
            <person name="Jiang F."/>
            <person name="Liu H."/>
            <person name="Zhao H."/>
            <person name="Xu D."/>
            <person name="Zhang Y."/>
        </authorList>
    </citation>
    <scope>NUCLEOTIDE SEQUENCE [LARGE SCALE GENOMIC DNA]</scope>
    <source>
        <strain evidence="2">cv. Punajuju</strain>
    </source>
</reference>
<name>A0ACB9FC71_CICIN</name>
<dbReference type="EMBL" id="CM042011">
    <property type="protein sequence ID" value="KAI3768378.1"/>
    <property type="molecule type" value="Genomic_DNA"/>
</dbReference>
<comment type="caution">
    <text evidence="1">The sequence shown here is derived from an EMBL/GenBank/DDBJ whole genome shotgun (WGS) entry which is preliminary data.</text>
</comment>
<evidence type="ECO:0000313" key="2">
    <source>
        <dbReference type="Proteomes" id="UP001055811"/>
    </source>
</evidence>
<dbReference type="Proteomes" id="UP001055811">
    <property type="component" value="Linkage Group LG03"/>
</dbReference>
<gene>
    <name evidence="1" type="ORF">L2E82_19005</name>
</gene>
<reference evidence="1 2" key="2">
    <citation type="journal article" date="2022" name="Mol. Ecol. Resour.">
        <title>The genomes of chicory, endive, great burdock and yacon provide insights into Asteraceae paleo-polyploidization history and plant inulin production.</title>
        <authorList>
            <person name="Fan W."/>
            <person name="Wang S."/>
            <person name="Wang H."/>
            <person name="Wang A."/>
            <person name="Jiang F."/>
            <person name="Liu H."/>
            <person name="Zhao H."/>
            <person name="Xu D."/>
            <person name="Zhang Y."/>
        </authorList>
    </citation>
    <scope>NUCLEOTIDE SEQUENCE [LARGE SCALE GENOMIC DNA]</scope>
    <source>
        <strain evidence="2">cv. Punajuju</strain>
        <tissue evidence="1">Leaves</tissue>
    </source>
</reference>